<dbReference type="AlphaFoldDB" id="A0A8X6QFF1"/>
<proteinExistence type="predicted"/>
<dbReference type="Proteomes" id="UP000887013">
    <property type="component" value="Unassembled WGS sequence"/>
</dbReference>
<accession>A0A8X6QFF1</accession>
<organism evidence="1 2">
    <name type="scientific">Nephila pilipes</name>
    <name type="common">Giant wood spider</name>
    <name type="synonym">Nephila maculata</name>
    <dbReference type="NCBI Taxonomy" id="299642"/>
    <lineage>
        <taxon>Eukaryota</taxon>
        <taxon>Metazoa</taxon>
        <taxon>Ecdysozoa</taxon>
        <taxon>Arthropoda</taxon>
        <taxon>Chelicerata</taxon>
        <taxon>Arachnida</taxon>
        <taxon>Araneae</taxon>
        <taxon>Araneomorphae</taxon>
        <taxon>Entelegynae</taxon>
        <taxon>Araneoidea</taxon>
        <taxon>Nephilidae</taxon>
        <taxon>Nephila</taxon>
    </lineage>
</organism>
<gene>
    <name evidence="1" type="ORF">NPIL_244971</name>
</gene>
<dbReference type="EMBL" id="BMAW01127699">
    <property type="protein sequence ID" value="GFU22249.1"/>
    <property type="molecule type" value="Genomic_DNA"/>
</dbReference>
<comment type="caution">
    <text evidence="1">The sequence shown here is derived from an EMBL/GenBank/DDBJ whole genome shotgun (WGS) entry which is preliminary data.</text>
</comment>
<protein>
    <submittedName>
        <fullName evidence="1">Uncharacterized protein</fullName>
    </submittedName>
</protein>
<sequence length="19" mass="1962">MNAGDCDEIPKAGNATLNQ</sequence>
<feature type="non-terminal residue" evidence="1">
    <location>
        <position position="19"/>
    </location>
</feature>
<keyword evidence="2" id="KW-1185">Reference proteome</keyword>
<reference evidence="1" key="1">
    <citation type="submission" date="2020-08" db="EMBL/GenBank/DDBJ databases">
        <title>Multicomponent nature underlies the extraordinary mechanical properties of spider dragline silk.</title>
        <authorList>
            <person name="Kono N."/>
            <person name="Nakamura H."/>
            <person name="Mori M."/>
            <person name="Yoshida Y."/>
            <person name="Ohtoshi R."/>
            <person name="Malay A.D."/>
            <person name="Moran D.A.P."/>
            <person name="Tomita M."/>
            <person name="Numata K."/>
            <person name="Arakawa K."/>
        </authorList>
    </citation>
    <scope>NUCLEOTIDE SEQUENCE</scope>
</reference>
<name>A0A8X6QFF1_NEPPI</name>
<evidence type="ECO:0000313" key="2">
    <source>
        <dbReference type="Proteomes" id="UP000887013"/>
    </source>
</evidence>
<evidence type="ECO:0000313" key="1">
    <source>
        <dbReference type="EMBL" id="GFU22249.1"/>
    </source>
</evidence>